<sequence length="62" mass="6479">MNNLVVVVCHSGMANAAAEAIDVSEMPGVVGTIAGDNTFLAVMRTEEDSLAFIEELNNIING</sequence>
<dbReference type="InterPro" id="IPR020899">
    <property type="entry name" value="Arg_repress_C"/>
</dbReference>
<dbReference type="Pfam" id="PF02863">
    <property type="entry name" value="Arg_repressor_C"/>
    <property type="match status" value="1"/>
</dbReference>
<dbReference type="AlphaFoldDB" id="A0A644WNL2"/>
<name>A0A644WNL2_9ZZZZ</name>
<gene>
    <name evidence="2" type="primary">argR_9</name>
    <name evidence="2" type="ORF">SDC9_50081</name>
</gene>
<dbReference type="EMBL" id="VSSQ01000983">
    <property type="protein sequence ID" value="MPM03814.1"/>
    <property type="molecule type" value="Genomic_DNA"/>
</dbReference>
<dbReference type="GO" id="GO:0051259">
    <property type="term" value="P:protein complex oligomerization"/>
    <property type="evidence" value="ECO:0007669"/>
    <property type="project" value="InterPro"/>
</dbReference>
<dbReference type="SUPFAM" id="SSF55252">
    <property type="entry name" value="C-terminal domain of arginine repressor"/>
    <property type="match status" value="1"/>
</dbReference>
<accession>A0A644WNL2</accession>
<protein>
    <submittedName>
        <fullName evidence="2">Arginine repressor</fullName>
    </submittedName>
</protein>
<dbReference type="InterPro" id="IPR036251">
    <property type="entry name" value="Arg_repress_C_sf"/>
</dbReference>
<dbReference type="Gene3D" id="3.30.1360.40">
    <property type="match status" value="1"/>
</dbReference>
<evidence type="ECO:0000313" key="2">
    <source>
        <dbReference type="EMBL" id="MPM03814.1"/>
    </source>
</evidence>
<dbReference type="GO" id="GO:0034618">
    <property type="term" value="F:arginine binding"/>
    <property type="evidence" value="ECO:0007669"/>
    <property type="project" value="InterPro"/>
</dbReference>
<evidence type="ECO:0000259" key="1">
    <source>
        <dbReference type="Pfam" id="PF02863"/>
    </source>
</evidence>
<organism evidence="2">
    <name type="scientific">bioreactor metagenome</name>
    <dbReference type="NCBI Taxonomy" id="1076179"/>
    <lineage>
        <taxon>unclassified sequences</taxon>
        <taxon>metagenomes</taxon>
        <taxon>ecological metagenomes</taxon>
    </lineage>
</organism>
<comment type="caution">
    <text evidence="2">The sequence shown here is derived from an EMBL/GenBank/DDBJ whole genome shotgun (WGS) entry which is preliminary data.</text>
</comment>
<reference evidence="2" key="1">
    <citation type="submission" date="2019-08" db="EMBL/GenBank/DDBJ databases">
        <authorList>
            <person name="Kucharzyk K."/>
            <person name="Murdoch R.W."/>
            <person name="Higgins S."/>
            <person name="Loffler F."/>
        </authorList>
    </citation>
    <scope>NUCLEOTIDE SEQUENCE</scope>
</reference>
<feature type="domain" description="Arginine repressor C-terminal" evidence="1">
    <location>
        <begin position="2"/>
        <end position="57"/>
    </location>
</feature>
<proteinExistence type="predicted"/>